<dbReference type="AlphaFoldDB" id="C3MLM5"/>
<proteinExistence type="predicted"/>
<organism evidence="2 3">
    <name type="scientific">Saccharolobus islandicus (strain L.S.2.15 / Lassen #1)</name>
    <name type="common">Sulfolobus islandicus</name>
    <dbReference type="NCBI Taxonomy" id="429572"/>
    <lineage>
        <taxon>Archaea</taxon>
        <taxon>Thermoproteota</taxon>
        <taxon>Thermoprotei</taxon>
        <taxon>Sulfolobales</taxon>
        <taxon>Sulfolobaceae</taxon>
        <taxon>Saccharolobus</taxon>
    </lineage>
</organism>
<reference evidence="2 3" key="1">
    <citation type="journal article" date="2009" name="Proc. Natl. Acad. Sci. U.S.A.">
        <title>Biogeography of the Sulfolobus islandicus pan-genome.</title>
        <authorList>
            <person name="Reno M.L."/>
            <person name="Held N.L."/>
            <person name="Fields C.J."/>
            <person name="Burke P.V."/>
            <person name="Whitaker R.J."/>
        </authorList>
    </citation>
    <scope>NUCLEOTIDE SEQUENCE [LARGE SCALE GENOMIC DNA]</scope>
    <source>
        <strain evidence="3">L.S.2.15 / Lassen #1</strain>
    </source>
</reference>
<gene>
    <name evidence="2" type="ordered locus">LS215_0507</name>
</gene>
<dbReference type="Proteomes" id="UP000001747">
    <property type="component" value="Chromosome"/>
</dbReference>
<keyword evidence="1" id="KW-1133">Transmembrane helix</keyword>
<keyword evidence="1" id="KW-0812">Transmembrane</keyword>
<accession>C3MLM5</accession>
<keyword evidence="1" id="KW-0472">Membrane</keyword>
<dbReference type="KEGG" id="sis:LS215_0507"/>
<name>C3MLM5_SACI2</name>
<protein>
    <submittedName>
        <fullName evidence="2">Uncharacterized protein</fullName>
    </submittedName>
</protein>
<evidence type="ECO:0000256" key="1">
    <source>
        <dbReference type="SAM" id="Phobius"/>
    </source>
</evidence>
<dbReference type="EMBL" id="CP001399">
    <property type="protein sequence ID" value="ACP34623.1"/>
    <property type="molecule type" value="Genomic_DNA"/>
</dbReference>
<feature type="transmembrane region" description="Helical" evidence="1">
    <location>
        <begin position="211"/>
        <end position="230"/>
    </location>
</feature>
<dbReference type="HOGENOM" id="CLU_1149854_0_0_2"/>
<evidence type="ECO:0000313" key="2">
    <source>
        <dbReference type="EMBL" id="ACP34623.1"/>
    </source>
</evidence>
<sequence>MSHAIYTNLTFSLLFSLLFFSLTFSGTQLLGYHGIFSSLSINLNVEVSVKNLSYGGYNITIKESGSSYNNTLGIKVNYNGGYYYIVNATNKEISITYYLSNSSNIGLLAPFYIPHLNNGTFTFNEKIVNSSSKEIESQLLTNVSVKENHSVLILNFSDLNLTAIPTYYVSQRIIYVNNFVSQMQSNYTNSGQIYLYTDISLVKNETNSASLIIPIIVVIVIVATSGVGVYKLRKSSR</sequence>
<evidence type="ECO:0000313" key="3">
    <source>
        <dbReference type="Proteomes" id="UP000001747"/>
    </source>
</evidence>
<dbReference type="OrthoDB" id="44195at2157"/>